<keyword evidence="4" id="KW-0732">Signal</keyword>
<dbReference type="GO" id="GO:0033897">
    <property type="term" value="F:ribonuclease T2 activity"/>
    <property type="evidence" value="ECO:0007669"/>
    <property type="project" value="InterPro"/>
</dbReference>
<feature type="compositionally biased region" description="Pro residues" evidence="3">
    <location>
        <begin position="204"/>
        <end position="218"/>
    </location>
</feature>
<dbReference type="InterPro" id="IPR036430">
    <property type="entry name" value="RNase_T2-like_sf"/>
</dbReference>
<protein>
    <submittedName>
        <fullName evidence="5">Uncharacterized protein</fullName>
    </submittedName>
</protein>
<evidence type="ECO:0000256" key="1">
    <source>
        <dbReference type="ARBA" id="ARBA00007469"/>
    </source>
</evidence>
<evidence type="ECO:0000256" key="4">
    <source>
        <dbReference type="SAM" id="SignalP"/>
    </source>
</evidence>
<dbReference type="SUPFAM" id="SSF55895">
    <property type="entry name" value="Ribonuclease Rh-like"/>
    <property type="match status" value="1"/>
</dbReference>
<feature type="chain" id="PRO_5030674174" evidence="4">
    <location>
        <begin position="23"/>
        <end position="265"/>
    </location>
</feature>
<dbReference type="EMBL" id="HBGE01038700">
    <property type="protein sequence ID" value="CAD9133565.1"/>
    <property type="molecule type" value="Transcribed_RNA"/>
</dbReference>
<dbReference type="Gene3D" id="3.90.730.10">
    <property type="entry name" value="Ribonuclease T2-like"/>
    <property type="match status" value="1"/>
</dbReference>
<proteinExistence type="inferred from homology"/>
<accession>A0A7S1MKN7</accession>
<dbReference type="GO" id="GO:0003723">
    <property type="term" value="F:RNA binding"/>
    <property type="evidence" value="ECO:0007669"/>
    <property type="project" value="InterPro"/>
</dbReference>
<evidence type="ECO:0000313" key="5">
    <source>
        <dbReference type="EMBL" id="CAD9133565.1"/>
    </source>
</evidence>
<feature type="signal peptide" evidence="4">
    <location>
        <begin position="1"/>
        <end position="22"/>
    </location>
</feature>
<organism evidence="5">
    <name type="scientific">Alexandrium catenella</name>
    <name type="common">Red tide dinoflagellate</name>
    <name type="synonym">Gonyaulax catenella</name>
    <dbReference type="NCBI Taxonomy" id="2925"/>
    <lineage>
        <taxon>Eukaryota</taxon>
        <taxon>Sar</taxon>
        <taxon>Alveolata</taxon>
        <taxon>Dinophyceae</taxon>
        <taxon>Gonyaulacales</taxon>
        <taxon>Pyrocystaceae</taxon>
        <taxon>Alexandrium</taxon>
    </lineage>
</organism>
<dbReference type="InterPro" id="IPR033130">
    <property type="entry name" value="RNase_T2_His_AS_2"/>
</dbReference>
<name>A0A7S1MKN7_ALECA</name>
<feature type="region of interest" description="Disordered" evidence="3">
    <location>
        <begin position="198"/>
        <end position="230"/>
    </location>
</feature>
<dbReference type="InterPro" id="IPR001568">
    <property type="entry name" value="RNase_T2-like"/>
</dbReference>
<reference evidence="5" key="1">
    <citation type="submission" date="2021-01" db="EMBL/GenBank/DDBJ databases">
        <authorList>
            <person name="Corre E."/>
            <person name="Pelletier E."/>
            <person name="Niang G."/>
            <person name="Scheremetjew M."/>
            <person name="Finn R."/>
            <person name="Kale V."/>
            <person name="Holt S."/>
            <person name="Cochrane G."/>
            <person name="Meng A."/>
            <person name="Brown T."/>
            <person name="Cohen L."/>
        </authorList>
    </citation>
    <scope>NUCLEOTIDE SEQUENCE</scope>
    <source>
        <strain evidence="5">OF101</strain>
    </source>
</reference>
<comment type="similarity">
    <text evidence="1 2">Belongs to the RNase T2 family.</text>
</comment>
<dbReference type="AlphaFoldDB" id="A0A7S1MKN7"/>
<sequence>MSCAPRASWAPLALVLLHLGEAGPVTGGKDYMECGSGVTLCGLLTMETGRGPGAYHHKDVHVHGLWPEVGNYGSSKCIPPQSSAEPTKIFSCYQQDEVSQDDLLNFERHEWDKHGACSGAKDAEDFFTQVCSLAEAPVKLMEDSRSAGKYVKDIAEDLKKAGYPVWQVDEVDRQVSLSVCAGADGRWVIAEVSDFPSRCGGGGPSPPSPPSPTPPSPSPAGTCVPGKHGPRCHEDSDCEGLDGCVRCAHGRFCTDIRPPSGELVV</sequence>
<dbReference type="Pfam" id="PF00445">
    <property type="entry name" value="Ribonuclease_T2"/>
    <property type="match status" value="1"/>
</dbReference>
<evidence type="ECO:0000256" key="2">
    <source>
        <dbReference type="RuleBase" id="RU004328"/>
    </source>
</evidence>
<gene>
    <name evidence="5" type="ORF">ACAT0790_LOCUS23343</name>
</gene>
<dbReference type="PROSITE" id="PS00531">
    <property type="entry name" value="RNASE_T2_2"/>
    <property type="match status" value="1"/>
</dbReference>
<evidence type="ECO:0000256" key="3">
    <source>
        <dbReference type="SAM" id="MobiDB-lite"/>
    </source>
</evidence>